<keyword evidence="3" id="KW-1185">Reference proteome</keyword>
<organism evidence="2 3">
    <name type="scientific">Crenichthys baileyi</name>
    <name type="common">White River springfish</name>
    <dbReference type="NCBI Taxonomy" id="28760"/>
    <lineage>
        <taxon>Eukaryota</taxon>
        <taxon>Metazoa</taxon>
        <taxon>Chordata</taxon>
        <taxon>Craniata</taxon>
        <taxon>Vertebrata</taxon>
        <taxon>Euteleostomi</taxon>
        <taxon>Actinopterygii</taxon>
        <taxon>Neopterygii</taxon>
        <taxon>Teleostei</taxon>
        <taxon>Neoteleostei</taxon>
        <taxon>Acanthomorphata</taxon>
        <taxon>Ovalentaria</taxon>
        <taxon>Atherinomorphae</taxon>
        <taxon>Cyprinodontiformes</taxon>
        <taxon>Goodeidae</taxon>
        <taxon>Crenichthys</taxon>
    </lineage>
</organism>
<accession>A0AAV9SKS0</accession>
<proteinExistence type="predicted"/>
<feature type="region of interest" description="Disordered" evidence="1">
    <location>
        <begin position="95"/>
        <end position="130"/>
    </location>
</feature>
<sequence>MFLKPQRYRALTECFRLPSTERSTALSVPSGGHRQDMAACLPSMQLPAAEQVAPHHLCAAAYPTPCLQNAAGGPASILPARHRWRPKIDASVSSYTEGLPDASAPAASAEGLPDTSALASASAKGHHPSL</sequence>
<protein>
    <submittedName>
        <fullName evidence="2">Uncharacterized protein</fullName>
    </submittedName>
</protein>
<dbReference type="Proteomes" id="UP001311232">
    <property type="component" value="Unassembled WGS sequence"/>
</dbReference>
<dbReference type="EMBL" id="JAHHUM010000295">
    <property type="protein sequence ID" value="KAK5621688.1"/>
    <property type="molecule type" value="Genomic_DNA"/>
</dbReference>
<evidence type="ECO:0000256" key="1">
    <source>
        <dbReference type="SAM" id="MobiDB-lite"/>
    </source>
</evidence>
<evidence type="ECO:0000313" key="2">
    <source>
        <dbReference type="EMBL" id="KAK5621688.1"/>
    </source>
</evidence>
<name>A0AAV9SKS0_9TELE</name>
<evidence type="ECO:0000313" key="3">
    <source>
        <dbReference type="Proteomes" id="UP001311232"/>
    </source>
</evidence>
<gene>
    <name evidence="2" type="ORF">CRENBAI_020113</name>
</gene>
<comment type="caution">
    <text evidence="2">The sequence shown here is derived from an EMBL/GenBank/DDBJ whole genome shotgun (WGS) entry which is preliminary data.</text>
</comment>
<dbReference type="AlphaFoldDB" id="A0AAV9SKS0"/>
<reference evidence="2 3" key="1">
    <citation type="submission" date="2021-06" db="EMBL/GenBank/DDBJ databases">
        <authorList>
            <person name="Palmer J.M."/>
        </authorList>
    </citation>
    <scope>NUCLEOTIDE SEQUENCE [LARGE SCALE GENOMIC DNA]</scope>
    <source>
        <strain evidence="2 3">MEX-2019</strain>
        <tissue evidence="2">Muscle</tissue>
    </source>
</reference>